<evidence type="ECO:0000256" key="1">
    <source>
        <dbReference type="SAM" id="MobiDB-lite"/>
    </source>
</evidence>
<reference evidence="2" key="1">
    <citation type="journal article" date="2015" name="Genome Biol. Evol.">
        <title>Organellar Genomes of White Spruce (Picea glauca): Assembly and Annotation.</title>
        <authorList>
            <person name="Jackman S.D."/>
            <person name="Warren R.L."/>
            <person name="Gibb E.A."/>
            <person name="Vandervalk B.P."/>
            <person name="Mohamadi H."/>
            <person name="Chu J."/>
            <person name="Raymond A."/>
            <person name="Pleasance S."/>
            <person name="Coope R."/>
            <person name="Wildung M.R."/>
            <person name="Ritland C.E."/>
            <person name="Bousquet J."/>
            <person name="Jones S.J."/>
            <person name="Bohlmann J."/>
            <person name="Birol I."/>
        </authorList>
    </citation>
    <scope>NUCLEOTIDE SEQUENCE [LARGE SCALE GENOMIC DNA]</scope>
    <source>
        <tissue evidence="2">Flushing bud</tissue>
    </source>
</reference>
<feature type="compositionally biased region" description="Polar residues" evidence="1">
    <location>
        <begin position="1"/>
        <end position="12"/>
    </location>
</feature>
<geneLocation type="mitochondrion" evidence="2"/>
<dbReference type="AlphaFoldDB" id="A0A117NG89"/>
<feature type="region of interest" description="Disordered" evidence="1">
    <location>
        <begin position="1"/>
        <end position="22"/>
    </location>
</feature>
<accession>A0A117NG89</accession>
<protein>
    <submittedName>
        <fullName evidence="2">Uncharacterized protein</fullName>
    </submittedName>
</protein>
<name>A0A117NG89_PICGL</name>
<proteinExistence type="predicted"/>
<comment type="caution">
    <text evidence="2">The sequence shown here is derived from an EMBL/GenBank/DDBJ whole genome shotgun (WGS) entry which is preliminary data.</text>
</comment>
<dbReference type="EMBL" id="LKAM01000011">
    <property type="protein sequence ID" value="KUM46418.1"/>
    <property type="molecule type" value="Genomic_DNA"/>
</dbReference>
<keyword evidence="2" id="KW-0496">Mitochondrion</keyword>
<gene>
    <name evidence="2" type="ORF">ABT39_MTgene1519</name>
</gene>
<sequence>MNQCPINNSHPSYQMGRSRMRKQARPKGEELLVINFNSLILIKESKGLHILIFLIINFAFCSESLGPVSLRQPIPDCRGGSILILILFGNEQKRGPGKE</sequence>
<evidence type="ECO:0000313" key="2">
    <source>
        <dbReference type="EMBL" id="KUM46418.1"/>
    </source>
</evidence>
<organism evidence="2">
    <name type="scientific">Picea glauca</name>
    <name type="common">White spruce</name>
    <name type="synonym">Pinus glauca</name>
    <dbReference type="NCBI Taxonomy" id="3330"/>
    <lineage>
        <taxon>Eukaryota</taxon>
        <taxon>Viridiplantae</taxon>
        <taxon>Streptophyta</taxon>
        <taxon>Embryophyta</taxon>
        <taxon>Tracheophyta</taxon>
        <taxon>Spermatophyta</taxon>
        <taxon>Pinopsida</taxon>
        <taxon>Pinidae</taxon>
        <taxon>Conifers I</taxon>
        <taxon>Pinales</taxon>
        <taxon>Pinaceae</taxon>
        <taxon>Picea</taxon>
    </lineage>
</organism>